<proteinExistence type="predicted"/>
<sequence>MSMVFLGGALVAAAVTLFILQPILSGLHASLVRAEDELTDTEARKRVTLLALRDVEYDFLAGKLDEEDYLSLKADFTAEALAALEADAAGSKPHFLDDDVEAEITKIRAALRSGLMCRSCGFGNDDGSHFCSECGQELKIGAVG</sequence>
<dbReference type="AlphaFoldDB" id="A0A381NA13"/>
<reference evidence="1" key="1">
    <citation type="submission" date="2018-05" db="EMBL/GenBank/DDBJ databases">
        <authorList>
            <person name="Lanie J.A."/>
            <person name="Ng W.-L."/>
            <person name="Kazmierczak K.M."/>
            <person name="Andrzejewski T.M."/>
            <person name="Davidsen T.M."/>
            <person name="Wayne K.J."/>
            <person name="Tettelin H."/>
            <person name="Glass J.I."/>
            <person name="Rusch D."/>
            <person name="Podicherti R."/>
            <person name="Tsui H.-C.T."/>
            <person name="Winkler M.E."/>
        </authorList>
    </citation>
    <scope>NUCLEOTIDE SEQUENCE</scope>
</reference>
<organism evidence="1">
    <name type="scientific">marine metagenome</name>
    <dbReference type="NCBI Taxonomy" id="408172"/>
    <lineage>
        <taxon>unclassified sequences</taxon>
        <taxon>metagenomes</taxon>
        <taxon>ecological metagenomes</taxon>
    </lineage>
</organism>
<name>A0A381NA13_9ZZZZ</name>
<dbReference type="EMBL" id="UINC01000222">
    <property type="protein sequence ID" value="SUZ51432.1"/>
    <property type="molecule type" value="Genomic_DNA"/>
</dbReference>
<accession>A0A381NA13</accession>
<evidence type="ECO:0000313" key="1">
    <source>
        <dbReference type="EMBL" id="SUZ51432.1"/>
    </source>
</evidence>
<protein>
    <recommendedName>
        <fullName evidence="2">Zinc-ribbon domain-containing protein</fullName>
    </recommendedName>
</protein>
<gene>
    <name evidence="1" type="ORF">METZ01_LOCUS4286</name>
</gene>
<evidence type="ECO:0008006" key="2">
    <source>
        <dbReference type="Google" id="ProtNLM"/>
    </source>
</evidence>